<gene>
    <name evidence="2" type="ORF">SO802_003660</name>
</gene>
<evidence type="ECO:0000313" key="2">
    <source>
        <dbReference type="EMBL" id="KAL0016591.1"/>
    </source>
</evidence>
<comment type="caution">
    <text evidence="2">The sequence shown here is derived from an EMBL/GenBank/DDBJ whole genome shotgun (WGS) entry which is preliminary data.</text>
</comment>
<organism evidence="2 3">
    <name type="scientific">Lithocarpus litseifolius</name>
    <dbReference type="NCBI Taxonomy" id="425828"/>
    <lineage>
        <taxon>Eukaryota</taxon>
        <taxon>Viridiplantae</taxon>
        <taxon>Streptophyta</taxon>
        <taxon>Embryophyta</taxon>
        <taxon>Tracheophyta</taxon>
        <taxon>Spermatophyta</taxon>
        <taxon>Magnoliopsida</taxon>
        <taxon>eudicotyledons</taxon>
        <taxon>Gunneridae</taxon>
        <taxon>Pentapetalae</taxon>
        <taxon>rosids</taxon>
        <taxon>fabids</taxon>
        <taxon>Fagales</taxon>
        <taxon>Fagaceae</taxon>
        <taxon>Lithocarpus</taxon>
    </lineage>
</organism>
<dbReference type="AlphaFoldDB" id="A0AAW2E624"/>
<dbReference type="Proteomes" id="UP001459277">
    <property type="component" value="Unassembled WGS sequence"/>
</dbReference>
<protein>
    <submittedName>
        <fullName evidence="2">Uncharacterized protein</fullName>
    </submittedName>
</protein>
<accession>A0AAW2E624</accession>
<feature type="region of interest" description="Disordered" evidence="1">
    <location>
        <begin position="20"/>
        <end position="55"/>
    </location>
</feature>
<evidence type="ECO:0000256" key="1">
    <source>
        <dbReference type="SAM" id="MobiDB-lite"/>
    </source>
</evidence>
<dbReference type="EMBL" id="JAZDWU010000001">
    <property type="protein sequence ID" value="KAL0016591.1"/>
    <property type="molecule type" value="Genomic_DNA"/>
</dbReference>
<proteinExistence type="predicted"/>
<sequence>MGESDATSEKFWWSYKRMRSSNSGTGVWGKEMEERLKGISSSSGEGTPSSASGRRVESMVLFMEESEPKKEGIAQGHKKFKILVINHWEEEFTNFYQIKTT</sequence>
<reference evidence="2 3" key="1">
    <citation type="submission" date="2024-01" db="EMBL/GenBank/DDBJ databases">
        <title>A telomere-to-telomere, gap-free genome of sweet tea (Lithocarpus litseifolius).</title>
        <authorList>
            <person name="Zhou J."/>
        </authorList>
    </citation>
    <scope>NUCLEOTIDE SEQUENCE [LARGE SCALE GENOMIC DNA]</scope>
    <source>
        <strain evidence="2">Zhou-2022a</strain>
        <tissue evidence="2">Leaf</tissue>
    </source>
</reference>
<evidence type="ECO:0000313" key="3">
    <source>
        <dbReference type="Proteomes" id="UP001459277"/>
    </source>
</evidence>
<keyword evidence="3" id="KW-1185">Reference proteome</keyword>
<feature type="compositionally biased region" description="Low complexity" evidence="1">
    <location>
        <begin position="38"/>
        <end position="53"/>
    </location>
</feature>
<name>A0AAW2E624_9ROSI</name>